<keyword evidence="4" id="KW-1185">Reference proteome</keyword>
<dbReference type="Gene3D" id="1.10.287.2460">
    <property type="match status" value="1"/>
</dbReference>
<dbReference type="RefSeq" id="WP_243303741.1">
    <property type="nucleotide sequence ID" value="NZ_JALGBI010000001.1"/>
</dbReference>
<dbReference type="NCBIfam" id="NF006108">
    <property type="entry name" value="PRK08259.1"/>
    <property type="match status" value="1"/>
</dbReference>
<dbReference type="InterPro" id="IPR001753">
    <property type="entry name" value="Enoyl-CoA_hydra/iso"/>
</dbReference>
<dbReference type="EMBL" id="JALGBI010000001">
    <property type="protein sequence ID" value="MCJ0761933.1"/>
    <property type="molecule type" value="Genomic_DNA"/>
</dbReference>
<proteinExistence type="inferred from homology"/>
<dbReference type="PANTHER" id="PTHR43802:SF1">
    <property type="entry name" value="IP11341P-RELATED"/>
    <property type="match status" value="1"/>
</dbReference>
<evidence type="ECO:0000256" key="2">
    <source>
        <dbReference type="RuleBase" id="RU003707"/>
    </source>
</evidence>
<evidence type="ECO:0000313" key="4">
    <source>
        <dbReference type="Proteomes" id="UP001139447"/>
    </source>
</evidence>
<dbReference type="PROSITE" id="PS00166">
    <property type="entry name" value="ENOYL_COA_HYDRATASE"/>
    <property type="match status" value="1"/>
</dbReference>
<dbReference type="InterPro" id="IPR018376">
    <property type="entry name" value="Enoyl-CoA_hyd/isom_CS"/>
</dbReference>
<dbReference type="CDD" id="cd06558">
    <property type="entry name" value="crotonase-like"/>
    <property type="match status" value="1"/>
</dbReference>
<dbReference type="AlphaFoldDB" id="A0A9X1VWN2"/>
<reference evidence="3" key="1">
    <citation type="submission" date="2022-03" db="EMBL/GenBank/DDBJ databases">
        <authorList>
            <person name="Woo C.Y."/>
        </authorList>
    </citation>
    <scope>NUCLEOTIDE SEQUENCE</scope>
    <source>
        <strain evidence="3">CYS-02</strain>
    </source>
</reference>
<sequence length="278" mass="29239">MATSVHVEKLEQVTVVTLKRPEVRNAVDADTARALYDAFVAFDADAGARVAVFHGAHGHFCAGWDLQFGARVQQALAPASASAGPAAVLPALDFTPQDAAGPGPAPLGPMGPSRLLLSKPVIAAVSGAAVAGGMELALWCDLRVMEEDAYFGVYCRRFGVPLIDGGTVRLPRLIGQGRALDLILTGRKVEAAEALQMGLCNRVVPRGEARAATIALAQALCRFPQATMLADRASAYAQWDLPLPQALHQEWERGKHCIADGLEGAARFAAGAGRHGKF</sequence>
<protein>
    <submittedName>
        <fullName evidence="3">Crotonase/enoyl-CoA hydratase family protein</fullName>
    </submittedName>
</protein>
<gene>
    <name evidence="3" type="ORF">MMF98_01795</name>
</gene>
<dbReference type="Proteomes" id="UP001139447">
    <property type="component" value="Unassembled WGS sequence"/>
</dbReference>
<evidence type="ECO:0000256" key="1">
    <source>
        <dbReference type="ARBA" id="ARBA00005254"/>
    </source>
</evidence>
<dbReference type="SUPFAM" id="SSF52096">
    <property type="entry name" value="ClpP/crotonase"/>
    <property type="match status" value="1"/>
</dbReference>
<name>A0A9X1VWN2_9BURK</name>
<dbReference type="GO" id="GO:0003824">
    <property type="term" value="F:catalytic activity"/>
    <property type="evidence" value="ECO:0007669"/>
    <property type="project" value="InterPro"/>
</dbReference>
<accession>A0A9X1VWN2</accession>
<dbReference type="Gene3D" id="3.90.226.10">
    <property type="entry name" value="2-enoyl-CoA Hydratase, Chain A, domain 1"/>
    <property type="match status" value="1"/>
</dbReference>
<comment type="similarity">
    <text evidence="1 2">Belongs to the enoyl-CoA hydratase/isomerase family.</text>
</comment>
<dbReference type="PANTHER" id="PTHR43802">
    <property type="entry name" value="ENOYL-COA HYDRATASE"/>
    <property type="match status" value="1"/>
</dbReference>
<evidence type="ECO:0000313" key="3">
    <source>
        <dbReference type="EMBL" id="MCJ0761933.1"/>
    </source>
</evidence>
<dbReference type="InterPro" id="IPR029045">
    <property type="entry name" value="ClpP/crotonase-like_dom_sf"/>
</dbReference>
<organism evidence="3 4">
    <name type="scientific">Variovorax terrae</name>
    <dbReference type="NCBI Taxonomy" id="2923278"/>
    <lineage>
        <taxon>Bacteria</taxon>
        <taxon>Pseudomonadati</taxon>
        <taxon>Pseudomonadota</taxon>
        <taxon>Betaproteobacteria</taxon>
        <taxon>Burkholderiales</taxon>
        <taxon>Comamonadaceae</taxon>
        <taxon>Variovorax</taxon>
    </lineage>
</organism>
<comment type="caution">
    <text evidence="3">The sequence shown here is derived from an EMBL/GenBank/DDBJ whole genome shotgun (WGS) entry which is preliminary data.</text>
</comment>
<dbReference type="Pfam" id="PF00378">
    <property type="entry name" value="ECH_1"/>
    <property type="match status" value="2"/>
</dbReference>